<keyword evidence="9" id="KW-0406">Ion transport</keyword>
<keyword evidence="4 14" id="KW-1134">Transmembrane beta strand</keyword>
<comment type="similarity">
    <text evidence="2 14 15">Belongs to the TonB-dependent receptor family.</text>
</comment>
<evidence type="ECO:0000256" key="10">
    <source>
        <dbReference type="ARBA" id="ARBA00023077"/>
    </source>
</evidence>
<evidence type="ECO:0000256" key="9">
    <source>
        <dbReference type="ARBA" id="ARBA00023065"/>
    </source>
</evidence>
<reference evidence="18 19" key="1">
    <citation type="submission" date="2016-10" db="EMBL/GenBank/DDBJ databases">
        <authorList>
            <person name="de Groot N.N."/>
        </authorList>
    </citation>
    <scope>NUCLEOTIDE SEQUENCE [LARGE SCALE GENOMIC DNA]</scope>
    <source>
        <strain evidence="18 19">DSM 19033</strain>
    </source>
</reference>
<evidence type="ECO:0000256" key="2">
    <source>
        <dbReference type="ARBA" id="ARBA00009810"/>
    </source>
</evidence>
<evidence type="ECO:0000256" key="4">
    <source>
        <dbReference type="ARBA" id="ARBA00022452"/>
    </source>
</evidence>
<dbReference type="SUPFAM" id="SSF56935">
    <property type="entry name" value="Porins"/>
    <property type="match status" value="1"/>
</dbReference>
<dbReference type="RefSeq" id="WP_090556289.1">
    <property type="nucleotide sequence ID" value="NZ_FNRA01000004.1"/>
</dbReference>
<keyword evidence="13 14" id="KW-0998">Cell outer membrane</keyword>
<dbReference type="NCBIfam" id="TIGR01783">
    <property type="entry name" value="TonB-siderophor"/>
    <property type="match status" value="1"/>
</dbReference>
<evidence type="ECO:0000256" key="12">
    <source>
        <dbReference type="ARBA" id="ARBA00023170"/>
    </source>
</evidence>
<dbReference type="InterPro" id="IPR012910">
    <property type="entry name" value="Plug_dom"/>
</dbReference>
<dbReference type="PROSITE" id="PS52016">
    <property type="entry name" value="TONB_DEPENDENT_REC_3"/>
    <property type="match status" value="1"/>
</dbReference>
<keyword evidence="6 14" id="KW-0812">Transmembrane</keyword>
<dbReference type="Pfam" id="PF00593">
    <property type="entry name" value="TonB_dep_Rec_b-barrel"/>
    <property type="match status" value="1"/>
</dbReference>
<keyword evidence="10 15" id="KW-0798">TonB box</keyword>
<dbReference type="GO" id="GO:0015344">
    <property type="term" value="F:siderophore uptake transmembrane transporter activity"/>
    <property type="evidence" value="ECO:0007669"/>
    <property type="project" value="TreeGrafter"/>
</dbReference>
<dbReference type="EMBL" id="FNRA01000004">
    <property type="protein sequence ID" value="SEA62843.1"/>
    <property type="molecule type" value="Genomic_DNA"/>
</dbReference>
<gene>
    <name evidence="18" type="ORF">SAMN05443550_104151</name>
</gene>
<keyword evidence="19" id="KW-1185">Reference proteome</keyword>
<keyword evidence="3 14" id="KW-0813">Transport</keyword>
<dbReference type="Proteomes" id="UP000198850">
    <property type="component" value="Unassembled WGS sequence"/>
</dbReference>
<evidence type="ECO:0000313" key="19">
    <source>
        <dbReference type="Proteomes" id="UP000198850"/>
    </source>
</evidence>
<proteinExistence type="inferred from homology"/>
<evidence type="ECO:0000256" key="14">
    <source>
        <dbReference type="PROSITE-ProRule" id="PRU01360"/>
    </source>
</evidence>
<dbReference type="InterPro" id="IPR039426">
    <property type="entry name" value="TonB-dep_rcpt-like"/>
</dbReference>
<dbReference type="InterPro" id="IPR036942">
    <property type="entry name" value="Beta-barrel_TonB_sf"/>
</dbReference>
<dbReference type="PANTHER" id="PTHR32552:SF68">
    <property type="entry name" value="FERRICHROME OUTER MEMBRANE TRANSPORTER_PHAGE RECEPTOR"/>
    <property type="match status" value="1"/>
</dbReference>
<dbReference type="Gene3D" id="2.40.170.20">
    <property type="entry name" value="TonB-dependent receptor, beta-barrel domain"/>
    <property type="match status" value="1"/>
</dbReference>
<dbReference type="Pfam" id="PF07715">
    <property type="entry name" value="Plug"/>
    <property type="match status" value="1"/>
</dbReference>
<organism evidence="18 19">
    <name type="scientific">Pedobacter hartonius</name>
    <dbReference type="NCBI Taxonomy" id="425514"/>
    <lineage>
        <taxon>Bacteria</taxon>
        <taxon>Pseudomonadati</taxon>
        <taxon>Bacteroidota</taxon>
        <taxon>Sphingobacteriia</taxon>
        <taxon>Sphingobacteriales</taxon>
        <taxon>Sphingobacteriaceae</taxon>
        <taxon>Pedobacter</taxon>
    </lineage>
</organism>
<keyword evidence="11 14" id="KW-0472">Membrane</keyword>
<evidence type="ECO:0000313" key="18">
    <source>
        <dbReference type="EMBL" id="SEA62843.1"/>
    </source>
</evidence>
<evidence type="ECO:0000256" key="3">
    <source>
        <dbReference type="ARBA" id="ARBA00022448"/>
    </source>
</evidence>
<feature type="domain" description="TonB-dependent receptor-like beta-barrel" evidence="16">
    <location>
        <begin position="293"/>
        <end position="693"/>
    </location>
</feature>
<dbReference type="OrthoDB" id="9764669at2"/>
<dbReference type="InterPro" id="IPR037066">
    <property type="entry name" value="Plug_dom_sf"/>
</dbReference>
<dbReference type="InterPro" id="IPR000531">
    <property type="entry name" value="Beta-barrel_TonB"/>
</dbReference>
<protein>
    <submittedName>
        <fullName evidence="18">Iron complex outermembrane recepter protein</fullName>
    </submittedName>
</protein>
<evidence type="ECO:0000256" key="7">
    <source>
        <dbReference type="ARBA" id="ARBA00022729"/>
    </source>
</evidence>
<dbReference type="STRING" id="425514.SAMN05443550_104151"/>
<keyword evidence="7" id="KW-0732">Signal</keyword>
<dbReference type="GO" id="GO:0038023">
    <property type="term" value="F:signaling receptor activity"/>
    <property type="evidence" value="ECO:0007669"/>
    <property type="project" value="InterPro"/>
</dbReference>
<keyword evidence="5" id="KW-0410">Iron transport</keyword>
<evidence type="ECO:0000256" key="6">
    <source>
        <dbReference type="ARBA" id="ARBA00022692"/>
    </source>
</evidence>
<evidence type="ECO:0000256" key="11">
    <source>
        <dbReference type="ARBA" id="ARBA00023136"/>
    </source>
</evidence>
<keyword evidence="8" id="KW-0408">Iron</keyword>
<evidence type="ECO:0000256" key="13">
    <source>
        <dbReference type="ARBA" id="ARBA00023237"/>
    </source>
</evidence>
<dbReference type="PANTHER" id="PTHR32552">
    <property type="entry name" value="FERRICHROME IRON RECEPTOR-RELATED"/>
    <property type="match status" value="1"/>
</dbReference>
<dbReference type="AlphaFoldDB" id="A0A1H4CR39"/>
<dbReference type="Gene3D" id="2.170.130.10">
    <property type="entry name" value="TonB-dependent receptor, plug domain"/>
    <property type="match status" value="1"/>
</dbReference>
<feature type="domain" description="TonB-dependent receptor plug" evidence="17">
    <location>
        <begin position="81"/>
        <end position="182"/>
    </location>
</feature>
<dbReference type="InterPro" id="IPR010105">
    <property type="entry name" value="TonB_sidphr_rcpt"/>
</dbReference>
<evidence type="ECO:0000256" key="15">
    <source>
        <dbReference type="RuleBase" id="RU003357"/>
    </source>
</evidence>
<evidence type="ECO:0000256" key="5">
    <source>
        <dbReference type="ARBA" id="ARBA00022496"/>
    </source>
</evidence>
<evidence type="ECO:0000259" key="16">
    <source>
        <dbReference type="Pfam" id="PF00593"/>
    </source>
</evidence>
<name>A0A1H4CR39_9SPHI</name>
<evidence type="ECO:0000256" key="1">
    <source>
        <dbReference type="ARBA" id="ARBA00004571"/>
    </source>
</evidence>
<dbReference type="GO" id="GO:0015891">
    <property type="term" value="P:siderophore transport"/>
    <property type="evidence" value="ECO:0007669"/>
    <property type="project" value="InterPro"/>
</dbReference>
<evidence type="ECO:0000259" key="17">
    <source>
        <dbReference type="Pfam" id="PF07715"/>
    </source>
</evidence>
<evidence type="ECO:0000256" key="8">
    <source>
        <dbReference type="ARBA" id="ARBA00023004"/>
    </source>
</evidence>
<dbReference type="GO" id="GO:0009279">
    <property type="term" value="C:cell outer membrane"/>
    <property type="evidence" value="ECO:0007669"/>
    <property type="project" value="UniProtKB-SubCell"/>
</dbReference>
<comment type="subcellular location">
    <subcellularLocation>
        <location evidence="1 14">Cell outer membrane</location>
        <topology evidence="1 14">Multi-pass membrane protein</topology>
    </subcellularLocation>
</comment>
<keyword evidence="12" id="KW-0675">Receptor</keyword>
<sequence>MLTQNSGCRLNGSYPRFNTIIRDYAKAAVMGLLLSITSYGRSDAQEKKTTLPKDSVKHDLDEVNINSNKQGRATLKLNAPLKQIPITFNTIGREILDDQGVDDFQSALKNVSGVNPVETYGGFQQFVIRGFTDYLMLVDGFRDERQNISQSAPLSSTAAVDHIEVVKGPASVLFGHSALGGIINVIRKQPTTVPTYDFSLAYGSYNTRRMTAGAGGAITSKLSYRADFGISDQDGWRKAGYSKANGYLALNYALSANDQFQLQLGASKDNYQLDAGIPTINGIIPAGVALSTRYNTPQDNMAYERNDIQLRYNHNFSPDTKLTETISYASDSYHYFSSETLYLNASQDSVNREYFNFNTSLKPLQNTLELSSVLKTGAVEHRFTFGNSINYLNWKQFRDSGLPGVTTVGLINPVESQANIVITNDTRRILSEFSTSFYLQDWVNFSAQLKGLIGVRYDYFNGEYRTDKLNTINDFVKGVSADRISDALTYRFGLVYEPVTALSIYGSYSNYFKPGRQLPVNDIVLKPETGAMAELGVKLQLNDQLSSTTSVYHIRKSDIIIGKGAGIFDQAGKAVSKGIEEDLTYTPDAHISVTAGYSYTNARFKDYVQSATVNLSGKRLYYAPDHQANLWATYRFARKSEDNGFRVSLGGNFTGKSFADNDNAVKLPGYTIVNAALHYQFKQADIGLNVNNVFDKRQYFVSAINDNQLYPGKPASYLASVRYKF</sequence>
<accession>A0A1H4CR39</accession>
<dbReference type="CDD" id="cd01347">
    <property type="entry name" value="ligand_gated_channel"/>
    <property type="match status" value="1"/>
</dbReference>